<keyword evidence="5 7" id="KW-1133">Transmembrane helix</keyword>
<dbReference type="GO" id="GO:0015165">
    <property type="term" value="F:pyrimidine nucleotide-sugar transmembrane transporter activity"/>
    <property type="evidence" value="ECO:0007669"/>
    <property type="project" value="InterPro"/>
</dbReference>
<dbReference type="InterPro" id="IPR037185">
    <property type="entry name" value="EmrE-like"/>
</dbReference>
<feature type="transmembrane region" description="Helical" evidence="7">
    <location>
        <begin position="277"/>
        <end position="308"/>
    </location>
</feature>
<comment type="similarity">
    <text evidence="2">Belongs to the nucleotide-sugar transporter family. SLC35A subfamily.</text>
</comment>
<accession>A0A8C4JP92</accession>
<keyword evidence="4 7" id="KW-0812">Transmembrane</keyword>
<dbReference type="Pfam" id="PF04142">
    <property type="entry name" value="Nuc_sug_transp"/>
    <property type="match status" value="1"/>
</dbReference>
<evidence type="ECO:0000256" key="5">
    <source>
        <dbReference type="ARBA" id="ARBA00022989"/>
    </source>
</evidence>
<comment type="subcellular location">
    <subcellularLocation>
        <location evidence="1">Golgi apparatus membrane</location>
        <topology evidence="1">Multi-pass membrane protein</topology>
    </subcellularLocation>
</comment>
<feature type="transmembrane region" description="Helical" evidence="7">
    <location>
        <begin position="21"/>
        <end position="40"/>
    </location>
</feature>
<dbReference type="NCBIfam" id="TIGR00803">
    <property type="entry name" value="nst"/>
    <property type="match status" value="1"/>
</dbReference>
<feature type="transmembrane region" description="Helical" evidence="7">
    <location>
        <begin position="147"/>
        <end position="166"/>
    </location>
</feature>
<feature type="transmembrane region" description="Helical" evidence="7">
    <location>
        <begin position="219"/>
        <end position="236"/>
    </location>
</feature>
<evidence type="ECO:0000256" key="7">
    <source>
        <dbReference type="SAM" id="Phobius"/>
    </source>
</evidence>
<sequence>MLSGNAAGFLLSPANWVLRRGLWGLMLILSVAIYGSHAPLLNLCKVDGKIPFSSSSVVVLIELTKLVFSLLFLVIWDRKLLGVAVSWYHVAPFALSALLYAANNNLVVHMQLFMDPSTYQVLSNLKIVSTALLYSFFLHQRLCMRKWLALFLLTAAGVSYSCGGLQDPHDPGSPSRMQLHITLVGLLLISVYCLISGLSAVYTEAILKAQALPLSLQNLFLYFFGVLLNVTGHFWSSPEGGFLGGFSSWVLVIVVSQALNGLIMSVVMKHSSNITRLFVISCSILVNALLSVTLFDLQLTLFFFIAVLELGAAHPPGVRAGGSHVPQGVGPGGRDLGTSPLSCRGSCAHHPGAVGSGCLRGGVG</sequence>
<evidence type="ECO:0000313" key="8">
    <source>
        <dbReference type="Ensembl" id="ENSDNVP00000009641.1"/>
    </source>
</evidence>
<evidence type="ECO:0000256" key="3">
    <source>
        <dbReference type="ARBA" id="ARBA00022597"/>
    </source>
</evidence>
<evidence type="ECO:0000256" key="4">
    <source>
        <dbReference type="ARBA" id="ARBA00022692"/>
    </source>
</evidence>
<name>A0A8C4JP92_DRONO</name>
<protein>
    <submittedName>
        <fullName evidence="8">Solute carrier family 35 member A4</fullName>
    </submittedName>
</protein>
<dbReference type="PANTHER" id="PTHR10231">
    <property type="entry name" value="NUCLEOTIDE-SUGAR TRANSMEMBRANE TRANSPORTER"/>
    <property type="match status" value="1"/>
</dbReference>
<evidence type="ECO:0000256" key="6">
    <source>
        <dbReference type="ARBA" id="ARBA00023136"/>
    </source>
</evidence>
<feature type="transmembrane region" description="Helical" evidence="7">
    <location>
        <begin position="52"/>
        <end position="73"/>
    </location>
</feature>
<dbReference type="Proteomes" id="UP000694423">
    <property type="component" value="Unplaced"/>
</dbReference>
<organism evidence="8 9">
    <name type="scientific">Dromaius novaehollandiae</name>
    <name type="common">Emu</name>
    <dbReference type="NCBI Taxonomy" id="8790"/>
    <lineage>
        <taxon>Eukaryota</taxon>
        <taxon>Metazoa</taxon>
        <taxon>Chordata</taxon>
        <taxon>Craniata</taxon>
        <taxon>Vertebrata</taxon>
        <taxon>Euteleostomi</taxon>
        <taxon>Archelosauria</taxon>
        <taxon>Archosauria</taxon>
        <taxon>Dinosauria</taxon>
        <taxon>Saurischia</taxon>
        <taxon>Theropoda</taxon>
        <taxon>Coelurosauria</taxon>
        <taxon>Aves</taxon>
        <taxon>Palaeognathae</taxon>
        <taxon>Casuariiformes</taxon>
        <taxon>Dromaiidae</taxon>
        <taxon>Dromaius</taxon>
    </lineage>
</organism>
<feature type="transmembrane region" description="Helical" evidence="7">
    <location>
        <begin position="80"/>
        <end position="101"/>
    </location>
</feature>
<feature type="transmembrane region" description="Helical" evidence="7">
    <location>
        <begin position="242"/>
        <end position="265"/>
    </location>
</feature>
<evidence type="ECO:0000256" key="2">
    <source>
        <dbReference type="ARBA" id="ARBA00009976"/>
    </source>
</evidence>
<keyword evidence="3" id="KW-0813">Transport</keyword>
<reference evidence="8" key="1">
    <citation type="submission" date="2025-08" db="UniProtKB">
        <authorList>
            <consortium name="Ensembl"/>
        </authorList>
    </citation>
    <scope>IDENTIFICATION</scope>
</reference>
<keyword evidence="3" id="KW-0762">Sugar transport</keyword>
<proteinExistence type="inferred from homology"/>
<evidence type="ECO:0000313" key="9">
    <source>
        <dbReference type="Proteomes" id="UP000694423"/>
    </source>
</evidence>
<dbReference type="GO" id="GO:0000139">
    <property type="term" value="C:Golgi membrane"/>
    <property type="evidence" value="ECO:0007669"/>
    <property type="project" value="UniProtKB-SubCell"/>
</dbReference>
<keyword evidence="9" id="KW-1185">Reference proteome</keyword>
<feature type="transmembrane region" description="Helical" evidence="7">
    <location>
        <begin position="186"/>
        <end position="207"/>
    </location>
</feature>
<evidence type="ECO:0000256" key="1">
    <source>
        <dbReference type="ARBA" id="ARBA00004653"/>
    </source>
</evidence>
<dbReference type="Ensembl" id="ENSDNVT00000011577.1">
    <property type="protein sequence ID" value="ENSDNVP00000009641.1"/>
    <property type="gene ID" value="ENSDNVG00000006812.1"/>
</dbReference>
<reference evidence="8" key="2">
    <citation type="submission" date="2025-09" db="UniProtKB">
        <authorList>
            <consortium name="Ensembl"/>
        </authorList>
    </citation>
    <scope>IDENTIFICATION</scope>
</reference>
<dbReference type="InterPro" id="IPR007271">
    <property type="entry name" value="Nuc_sug_transpt"/>
</dbReference>
<keyword evidence="6 7" id="KW-0472">Membrane</keyword>
<feature type="transmembrane region" description="Helical" evidence="7">
    <location>
        <begin position="121"/>
        <end position="138"/>
    </location>
</feature>
<dbReference type="AlphaFoldDB" id="A0A8C4JP92"/>
<dbReference type="SUPFAM" id="SSF103481">
    <property type="entry name" value="Multidrug resistance efflux transporter EmrE"/>
    <property type="match status" value="1"/>
</dbReference>